<evidence type="ECO:0000256" key="2">
    <source>
        <dbReference type="SAM" id="SignalP"/>
    </source>
</evidence>
<reference evidence="3 4" key="1">
    <citation type="submission" date="2019-03" db="EMBL/GenBank/DDBJ databases">
        <title>Deep-cultivation of Planctomycetes and their phenomic and genomic characterization uncovers novel biology.</title>
        <authorList>
            <person name="Wiegand S."/>
            <person name="Jogler M."/>
            <person name="Boedeker C."/>
            <person name="Pinto D."/>
            <person name="Vollmers J."/>
            <person name="Rivas-Marin E."/>
            <person name="Kohn T."/>
            <person name="Peeters S.H."/>
            <person name="Heuer A."/>
            <person name="Rast P."/>
            <person name="Oberbeckmann S."/>
            <person name="Bunk B."/>
            <person name="Jeske O."/>
            <person name="Meyerdierks A."/>
            <person name="Storesund J.E."/>
            <person name="Kallscheuer N."/>
            <person name="Luecker S."/>
            <person name="Lage O.M."/>
            <person name="Pohl T."/>
            <person name="Merkel B.J."/>
            <person name="Hornburger P."/>
            <person name="Mueller R.-W."/>
            <person name="Bruemmer F."/>
            <person name="Labrenz M."/>
            <person name="Spormann A.M."/>
            <person name="Op den Camp H."/>
            <person name="Overmann J."/>
            <person name="Amann R."/>
            <person name="Jetten M.S.M."/>
            <person name="Mascher T."/>
            <person name="Medema M.H."/>
            <person name="Devos D.P."/>
            <person name="Kaster A.-K."/>
            <person name="Ovreas L."/>
            <person name="Rohde M."/>
            <person name="Galperin M.Y."/>
            <person name="Jogler C."/>
        </authorList>
    </citation>
    <scope>NUCLEOTIDE SEQUENCE [LARGE SCALE GENOMIC DNA]</scope>
    <source>
        <strain evidence="3 4">Enr10</strain>
    </source>
</reference>
<dbReference type="RefSeq" id="WP_145447957.1">
    <property type="nucleotide sequence ID" value="NZ_CP037421.1"/>
</dbReference>
<dbReference type="PROSITE" id="PS51257">
    <property type="entry name" value="PROKAR_LIPOPROTEIN"/>
    <property type="match status" value="1"/>
</dbReference>
<evidence type="ECO:0000313" key="4">
    <source>
        <dbReference type="Proteomes" id="UP000315647"/>
    </source>
</evidence>
<keyword evidence="4" id="KW-1185">Reference proteome</keyword>
<evidence type="ECO:0000313" key="3">
    <source>
        <dbReference type="EMBL" id="QDT25047.1"/>
    </source>
</evidence>
<evidence type="ECO:0008006" key="5">
    <source>
        <dbReference type="Google" id="ProtNLM"/>
    </source>
</evidence>
<keyword evidence="2" id="KW-0732">Signal</keyword>
<dbReference type="EMBL" id="CP037421">
    <property type="protein sequence ID" value="QDT25047.1"/>
    <property type="molecule type" value="Genomic_DNA"/>
</dbReference>
<feature type="chain" id="PRO_5021964074" description="Membrane or secreted protein" evidence="2">
    <location>
        <begin position="21"/>
        <end position="69"/>
    </location>
</feature>
<name>A0A517Q0B2_9PLAN</name>
<feature type="signal peptide" evidence="2">
    <location>
        <begin position="1"/>
        <end position="20"/>
    </location>
</feature>
<dbReference type="AlphaFoldDB" id="A0A517Q0B2"/>
<evidence type="ECO:0000256" key="1">
    <source>
        <dbReference type="SAM" id="MobiDB-lite"/>
    </source>
</evidence>
<gene>
    <name evidence="3" type="ORF">Enr10x_03410</name>
</gene>
<protein>
    <recommendedName>
        <fullName evidence="5">Membrane or secreted protein</fullName>
    </recommendedName>
</protein>
<organism evidence="3 4">
    <name type="scientific">Gimesia panareensis</name>
    <dbReference type="NCBI Taxonomy" id="2527978"/>
    <lineage>
        <taxon>Bacteria</taxon>
        <taxon>Pseudomonadati</taxon>
        <taxon>Planctomycetota</taxon>
        <taxon>Planctomycetia</taxon>
        <taxon>Planctomycetales</taxon>
        <taxon>Planctomycetaceae</taxon>
        <taxon>Gimesia</taxon>
    </lineage>
</organism>
<dbReference type="Proteomes" id="UP000315647">
    <property type="component" value="Chromosome"/>
</dbReference>
<accession>A0A517Q0B2</accession>
<sequence precursor="true">MKVLSKALLIVILPSLSLFATGCDLIPHAFHPSQWHKLNRQPAPRQDTYFSVPDNIPERDFQKQSESGN</sequence>
<proteinExistence type="predicted"/>
<feature type="region of interest" description="Disordered" evidence="1">
    <location>
        <begin position="44"/>
        <end position="69"/>
    </location>
</feature>